<evidence type="ECO:0000313" key="1">
    <source>
        <dbReference type="EMBL" id="KFM62464.1"/>
    </source>
</evidence>
<feature type="non-terminal residue" evidence="1">
    <location>
        <position position="67"/>
    </location>
</feature>
<evidence type="ECO:0000313" key="2">
    <source>
        <dbReference type="Proteomes" id="UP000054359"/>
    </source>
</evidence>
<protein>
    <submittedName>
        <fullName evidence="1">Uncharacterized protein</fullName>
    </submittedName>
</protein>
<accession>A0A087TBH5</accession>
<name>A0A087TBH5_STEMI</name>
<dbReference type="AlphaFoldDB" id="A0A087TBH5"/>
<organism evidence="1 2">
    <name type="scientific">Stegodyphus mimosarum</name>
    <name type="common">African social velvet spider</name>
    <dbReference type="NCBI Taxonomy" id="407821"/>
    <lineage>
        <taxon>Eukaryota</taxon>
        <taxon>Metazoa</taxon>
        <taxon>Ecdysozoa</taxon>
        <taxon>Arthropoda</taxon>
        <taxon>Chelicerata</taxon>
        <taxon>Arachnida</taxon>
        <taxon>Araneae</taxon>
        <taxon>Araneomorphae</taxon>
        <taxon>Entelegynae</taxon>
        <taxon>Eresoidea</taxon>
        <taxon>Eresidae</taxon>
        <taxon>Stegodyphus</taxon>
    </lineage>
</organism>
<gene>
    <name evidence="1" type="ORF">X975_04177</name>
</gene>
<proteinExistence type="predicted"/>
<dbReference type="Proteomes" id="UP000054359">
    <property type="component" value="Unassembled WGS sequence"/>
</dbReference>
<dbReference type="EMBL" id="KK114446">
    <property type="protein sequence ID" value="KFM62464.1"/>
    <property type="molecule type" value="Genomic_DNA"/>
</dbReference>
<keyword evidence="2" id="KW-1185">Reference proteome</keyword>
<feature type="non-terminal residue" evidence="1">
    <location>
        <position position="1"/>
    </location>
</feature>
<sequence length="67" mass="7773">LAFTVCSEWIRGERGFCSERPASGIFLKTVFQLYYLNKYIYLFLRERNGAFQSFCKSPLRSTAGNYG</sequence>
<reference evidence="1 2" key="1">
    <citation type="submission" date="2013-11" db="EMBL/GenBank/DDBJ databases">
        <title>Genome sequencing of Stegodyphus mimosarum.</title>
        <authorList>
            <person name="Bechsgaard J."/>
        </authorList>
    </citation>
    <scope>NUCLEOTIDE SEQUENCE [LARGE SCALE GENOMIC DNA]</scope>
</reference>